<name>A0ABU9QT77_9BURK</name>
<dbReference type="Proteomes" id="UP001494588">
    <property type="component" value="Unassembled WGS sequence"/>
</dbReference>
<protein>
    <submittedName>
        <fullName evidence="2">Uncharacterized protein</fullName>
    </submittedName>
</protein>
<organism evidence="2 3">
    <name type="scientific">Paraburkholderia sabiae</name>
    <dbReference type="NCBI Taxonomy" id="273251"/>
    <lineage>
        <taxon>Bacteria</taxon>
        <taxon>Pseudomonadati</taxon>
        <taxon>Pseudomonadota</taxon>
        <taxon>Betaproteobacteria</taxon>
        <taxon>Burkholderiales</taxon>
        <taxon>Burkholderiaceae</taxon>
        <taxon>Paraburkholderia</taxon>
    </lineage>
</organism>
<reference evidence="2 3" key="1">
    <citation type="submission" date="2024-01" db="EMBL/GenBank/DDBJ databases">
        <title>The diversity of rhizobia nodulating Mimosa spp. in eleven states of Brazil covering several biomes is determined by host plant, location, and edaphic factors.</title>
        <authorList>
            <person name="Rouws L."/>
            <person name="Barauna A."/>
            <person name="Beukes C."/>
            <person name="De Faria S.M."/>
            <person name="Gross E."/>
            <person name="Dos Reis Junior F.B."/>
            <person name="Simon M."/>
            <person name="Maluk M."/>
            <person name="Odee D.W."/>
            <person name="Kenicer G."/>
            <person name="Young J.P.W."/>
            <person name="Reis V.M."/>
            <person name="Zilli J."/>
            <person name="James E.K."/>
        </authorList>
    </citation>
    <scope>NUCLEOTIDE SEQUENCE [LARGE SCALE GENOMIC DNA]</scope>
    <source>
        <strain evidence="2 3">JPY77</strain>
    </source>
</reference>
<dbReference type="RefSeq" id="WP_201662229.1">
    <property type="nucleotide sequence ID" value="NZ_CAJHCS010000059.1"/>
</dbReference>
<feature type="compositionally biased region" description="Basic residues" evidence="1">
    <location>
        <begin position="59"/>
        <end position="71"/>
    </location>
</feature>
<feature type="compositionally biased region" description="Basic and acidic residues" evidence="1">
    <location>
        <begin position="72"/>
        <end position="82"/>
    </location>
</feature>
<evidence type="ECO:0000313" key="3">
    <source>
        <dbReference type="Proteomes" id="UP001494588"/>
    </source>
</evidence>
<gene>
    <name evidence="2" type="ORF">V4C55_41845</name>
</gene>
<sequence length="95" mass="10642">MTKANRRKRRRQALPPYESSEQLEARLKAFALATREWAINAAKIPFPDNNISVLAGPTRRVRPKPPASKRGRAIDSRPRDAEEVPPEESPGDADV</sequence>
<keyword evidence="3" id="KW-1185">Reference proteome</keyword>
<accession>A0ABU9QT77</accession>
<evidence type="ECO:0000313" key="2">
    <source>
        <dbReference type="EMBL" id="MEM5292240.1"/>
    </source>
</evidence>
<feature type="compositionally biased region" description="Acidic residues" evidence="1">
    <location>
        <begin position="83"/>
        <end position="95"/>
    </location>
</feature>
<feature type="region of interest" description="Disordered" evidence="1">
    <location>
        <begin position="54"/>
        <end position="95"/>
    </location>
</feature>
<comment type="caution">
    <text evidence="2">The sequence shown here is derived from an EMBL/GenBank/DDBJ whole genome shotgun (WGS) entry which is preliminary data.</text>
</comment>
<evidence type="ECO:0000256" key="1">
    <source>
        <dbReference type="SAM" id="MobiDB-lite"/>
    </source>
</evidence>
<proteinExistence type="predicted"/>
<dbReference type="EMBL" id="JAZHGC010000077">
    <property type="protein sequence ID" value="MEM5292240.1"/>
    <property type="molecule type" value="Genomic_DNA"/>
</dbReference>